<keyword evidence="4" id="KW-1185">Reference proteome</keyword>
<feature type="repeat" description="TPR" evidence="1">
    <location>
        <begin position="183"/>
        <end position="216"/>
    </location>
</feature>
<gene>
    <name evidence="3" type="ORF">EW093_03175</name>
</gene>
<protein>
    <submittedName>
        <fullName evidence="3">Tetratricopeptide repeat protein</fullName>
    </submittedName>
</protein>
<dbReference type="RefSeq" id="WP_149566999.1">
    <property type="nucleotide sequence ID" value="NZ_CP035807.1"/>
</dbReference>
<dbReference type="Proteomes" id="UP000323824">
    <property type="component" value="Chromosome"/>
</dbReference>
<reference evidence="3 4" key="2">
    <citation type="submission" date="2019-09" db="EMBL/GenBank/DDBJ databases">
        <title>Complete Genome Sequence and Methylome Analysis of free living Spirochaetas.</title>
        <authorList>
            <person name="Leshcheva N."/>
            <person name="Mikheeva N."/>
        </authorList>
    </citation>
    <scope>NUCLEOTIDE SEQUENCE [LARGE SCALE GENOMIC DNA]</scope>
    <source>
        <strain evidence="3 4">P</strain>
    </source>
</reference>
<dbReference type="Pfam" id="PF13174">
    <property type="entry name" value="TPR_6"/>
    <property type="match status" value="1"/>
</dbReference>
<dbReference type="SUPFAM" id="SSF48452">
    <property type="entry name" value="TPR-like"/>
    <property type="match status" value="1"/>
</dbReference>
<organism evidence="3 4">
    <name type="scientific">Thiospirochaeta perfilievii</name>
    <dbReference type="NCBI Taxonomy" id="252967"/>
    <lineage>
        <taxon>Bacteria</taxon>
        <taxon>Pseudomonadati</taxon>
        <taxon>Spirochaetota</taxon>
        <taxon>Spirochaetia</taxon>
        <taxon>Spirochaetales</taxon>
        <taxon>Spirochaetaceae</taxon>
        <taxon>Thiospirochaeta</taxon>
    </lineage>
</organism>
<proteinExistence type="predicted"/>
<dbReference type="SMART" id="SM00028">
    <property type="entry name" value="TPR"/>
    <property type="match status" value="2"/>
</dbReference>
<keyword evidence="1" id="KW-0802">TPR repeat</keyword>
<dbReference type="PROSITE" id="PS51257">
    <property type="entry name" value="PROKAR_LIPOPROTEIN"/>
    <property type="match status" value="1"/>
</dbReference>
<accession>A0A5C1Q8D1</accession>
<dbReference type="InterPro" id="IPR019734">
    <property type="entry name" value="TPR_rpt"/>
</dbReference>
<evidence type="ECO:0000313" key="4">
    <source>
        <dbReference type="Proteomes" id="UP000323824"/>
    </source>
</evidence>
<evidence type="ECO:0000256" key="1">
    <source>
        <dbReference type="PROSITE-ProRule" id="PRU00339"/>
    </source>
</evidence>
<dbReference type="InterPro" id="IPR011990">
    <property type="entry name" value="TPR-like_helical_dom_sf"/>
</dbReference>
<dbReference type="EMBL" id="CP035807">
    <property type="protein sequence ID" value="QEN03741.1"/>
    <property type="molecule type" value="Genomic_DNA"/>
</dbReference>
<feature type="coiled-coil region" evidence="2">
    <location>
        <begin position="22"/>
        <end position="64"/>
    </location>
</feature>
<reference evidence="3 4" key="1">
    <citation type="submission" date="2019-02" db="EMBL/GenBank/DDBJ databases">
        <authorList>
            <person name="Fomenkov A."/>
            <person name="Dubinina G."/>
            <person name="Grabovich M."/>
            <person name="Vincze T."/>
            <person name="Roberts R.J."/>
        </authorList>
    </citation>
    <scope>NUCLEOTIDE SEQUENCE [LARGE SCALE GENOMIC DNA]</scope>
    <source>
        <strain evidence="3 4">P</strain>
    </source>
</reference>
<evidence type="ECO:0000313" key="3">
    <source>
        <dbReference type="EMBL" id="QEN03741.1"/>
    </source>
</evidence>
<dbReference type="OrthoDB" id="362878at2"/>
<sequence>MKKYAILLTIVLVTFSCSSKKVKELSNQVYETENNNESNRDERVQELTANIKKLEKDLDATLEKYQKIGNFHRALGVKMMHYKMYYKAYEHFSKAIEFYPNSEMLHYYRGIAASQFALSQDVESVKRDYLQRALNSHEYSIQLNPGFVKGLYALSILYIYEFDRPDDAKDLLDRLISISTREFDAMLLRALLYEKDGEYNEALDLYDSVLSQSKKDDHIVRATTHRDEVLSRLTSD</sequence>
<name>A0A5C1Q8D1_9SPIO</name>
<dbReference type="PROSITE" id="PS50005">
    <property type="entry name" value="TPR"/>
    <property type="match status" value="2"/>
</dbReference>
<keyword evidence="2" id="KW-0175">Coiled coil</keyword>
<evidence type="ECO:0000256" key="2">
    <source>
        <dbReference type="SAM" id="Coils"/>
    </source>
</evidence>
<dbReference type="AlphaFoldDB" id="A0A5C1Q8D1"/>
<feature type="repeat" description="TPR" evidence="1">
    <location>
        <begin position="69"/>
        <end position="102"/>
    </location>
</feature>
<dbReference type="Gene3D" id="1.25.40.10">
    <property type="entry name" value="Tetratricopeptide repeat domain"/>
    <property type="match status" value="1"/>
</dbReference>
<dbReference type="KEGG" id="sper:EW093_03175"/>